<sequence>MDDLAIIHDDSGTAWAEYINNQITRKYNIPLQMRVVHLEGYQASQLSSIKNTKCQLVLLFEGTIGVYQSHNLTFLKEIGDEKSLCLLLCGFNPLTFLEKLRGMFNNYDNLIKFTFIEDCENPLSVLQGMFKHIMTTVEKCNVPKVKTPPIVSRRPPKVSLPGAIVTAFEKLHVQAAQPPTPIKTPEPVPTTNDDVPKTVAPSVRECSVKAQVIPHITMLGEPLTLIFSEAPSNSSGNFAKIEGLDQQIPLQSGINSHTFSLTLPKDADVNWNKEKLALKIYNNKGQYICGCEVQLKPSLKKLDDMFQKTDEMASITNPFELLCNCIGLDMADPSLLDYTLAAIMKFYEAFSLHHKFVVKECDHTSLESKCSGLLTPTMLHFAAQYGLKEYCAMLVSCRGVNIANDIINISNKFPSQMAEEAGHEEVGAYLQSHSEMTHDLNAIYENAVGTTNANVQDALSQEVHRRGSADPDYMAMGSSNPQKGEDSAQPDYMEMYGQSMGYLTMPSCPVYPGYLRMDGQASGSHNLKVPPKYHVVPSQHHIEGSDEEGPEYEDVPTEEVRADLLRRSMIENRRPQPESYIKQQAAATLPHKLPGGIMSSKTFQDSLLAFVPIPGPKPKEPTMGSVRQQELIDIATGYKENEYTMEDVNVLYQNFLLKCNNSTGSFKEKQKSLDELRREIRSKKQQGWFSSIFGNKKKEKDIKIERILPANQSGHKGPRTFSKKKKDVPALHDDTDEHKRHSNSSNASSRSSRDSGSFSDSPPGSNDPPALSTNTIEETQEGAYYDDPHPIERRRPSPDTQDGLVYEDPDNPTSKRMSYSDMVAHSEPEQPPLTPHTPNWSDFKERTMPQQVQQTEEDIYVADAPEDDALPPPPPPPRKTSGNTPNVPPKPVSCNPSARLGQVGPTGAFMSELEEKFARKKSNEERPPVSKRPPKN</sequence>
<feature type="compositionally biased region" description="Acidic residues" evidence="1">
    <location>
        <begin position="855"/>
        <end position="869"/>
    </location>
</feature>
<dbReference type="AlphaFoldDB" id="A0A8S4PUU4"/>
<proteinExistence type="predicted"/>
<evidence type="ECO:0000313" key="2">
    <source>
        <dbReference type="EMBL" id="CAH1795338.1"/>
    </source>
</evidence>
<feature type="compositionally biased region" description="Basic and acidic residues" evidence="1">
    <location>
        <begin position="786"/>
        <end position="797"/>
    </location>
</feature>
<feature type="compositionally biased region" description="Basic residues" evidence="1">
    <location>
        <begin position="716"/>
        <end position="726"/>
    </location>
</feature>
<evidence type="ECO:0000313" key="3">
    <source>
        <dbReference type="Proteomes" id="UP000749559"/>
    </source>
</evidence>
<reference evidence="2" key="1">
    <citation type="submission" date="2022-03" db="EMBL/GenBank/DDBJ databases">
        <authorList>
            <person name="Martin C."/>
        </authorList>
    </citation>
    <scope>NUCLEOTIDE SEQUENCE</scope>
</reference>
<protein>
    <recommendedName>
        <fullName evidence="4">DBB domain-containing protein</fullName>
    </recommendedName>
</protein>
<dbReference type="Gene3D" id="3.40.50.10140">
    <property type="entry name" value="Toll/interleukin-1 receptor homology (TIR) domain"/>
    <property type="match status" value="1"/>
</dbReference>
<dbReference type="GO" id="GO:0005102">
    <property type="term" value="F:signaling receptor binding"/>
    <property type="evidence" value="ECO:0007669"/>
    <property type="project" value="TreeGrafter"/>
</dbReference>
<name>A0A8S4PUU4_OWEFU</name>
<feature type="compositionally biased region" description="Low complexity" evidence="1">
    <location>
        <begin position="743"/>
        <end position="770"/>
    </location>
</feature>
<accession>A0A8S4PUU4</accession>
<gene>
    <name evidence="2" type="ORF">OFUS_LOCUS19894</name>
</gene>
<keyword evidence="3" id="KW-1185">Reference proteome</keyword>
<dbReference type="PANTHER" id="PTHR16267">
    <property type="entry name" value="BANK1/PIK3AP1 FAMILY MEMBER"/>
    <property type="match status" value="1"/>
</dbReference>
<feature type="compositionally biased region" description="Basic and acidic residues" evidence="1">
    <location>
        <begin position="727"/>
        <end position="739"/>
    </location>
</feature>
<evidence type="ECO:0000256" key="1">
    <source>
        <dbReference type="SAM" id="MobiDB-lite"/>
    </source>
</evidence>
<feature type="region of interest" description="Disordered" evidence="1">
    <location>
        <begin position="705"/>
        <end position="936"/>
    </location>
</feature>
<evidence type="ECO:0008006" key="4">
    <source>
        <dbReference type="Google" id="ProtNLM"/>
    </source>
</evidence>
<organism evidence="2 3">
    <name type="scientific">Owenia fusiformis</name>
    <name type="common">Polychaete worm</name>
    <dbReference type="NCBI Taxonomy" id="6347"/>
    <lineage>
        <taxon>Eukaryota</taxon>
        <taxon>Metazoa</taxon>
        <taxon>Spiralia</taxon>
        <taxon>Lophotrochozoa</taxon>
        <taxon>Annelida</taxon>
        <taxon>Polychaeta</taxon>
        <taxon>Sedentaria</taxon>
        <taxon>Canalipalpata</taxon>
        <taxon>Sabellida</taxon>
        <taxon>Oweniida</taxon>
        <taxon>Oweniidae</taxon>
        <taxon>Owenia</taxon>
    </lineage>
</organism>
<dbReference type="EMBL" id="CAIIXF020000009">
    <property type="protein sequence ID" value="CAH1795338.1"/>
    <property type="molecule type" value="Genomic_DNA"/>
</dbReference>
<feature type="compositionally biased region" description="Basic and acidic residues" evidence="1">
    <location>
        <begin position="913"/>
        <end position="928"/>
    </location>
</feature>
<dbReference type="InterPro" id="IPR036770">
    <property type="entry name" value="Ankyrin_rpt-contain_sf"/>
</dbReference>
<dbReference type="PANTHER" id="PTHR16267:SF11">
    <property type="entry name" value="STUMPS, ISOFORM E"/>
    <property type="match status" value="1"/>
</dbReference>
<dbReference type="OrthoDB" id="6102807at2759"/>
<feature type="region of interest" description="Disordered" evidence="1">
    <location>
        <begin position="470"/>
        <end position="489"/>
    </location>
</feature>
<dbReference type="InterPro" id="IPR052446">
    <property type="entry name" value="B-cell_PI3K-Signaling_Adptrs"/>
</dbReference>
<dbReference type="Proteomes" id="UP000749559">
    <property type="component" value="Unassembled WGS sequence"/>
</dbReference>
<comment type="caution">
    <text evidence="2">The sequence shown here is derived from an EMBL/GenBank/DDBJ whole genome shotgun (WGS) entry which is preliminary data.</text>
</comment>
<dbReference type="SUPFAM" id="SSF48403">
    <property type="entry name" value="Ankyrin repeat"/>
    <property type="match status" value="1"/>
</dbReference>
<dbReference type="InterPro" id="IPR035897">
    <property type="entry name" value="Toll_tir_struct_dom_sf"/>
</dbReference>